<dbReference type="HOGENOM" id="CLU_2267800_0_0_1"/>
<feature type="transmembrane region" description="Helical" evidence="1">
    <location>
        <begin position="7"/>
        <end position="26"/>
    </location>
</feature>
<gene>
    <name evidence="2" type="ordered locus">MTR_8g470980</name>
</gene>
<keyword evidence="4" id="KW-1185">Reference proteome</keyword>
<keyword evidence="1" id="KW-1133">Transmembrane helix</keyword>
<proteinExistence type="predicted"/>
<sequence length="103" mass="11670">MQNSTLLSFINLMCHYKAAVLLLLFWRGSPAVALWCGYCVVFCFGAAAVLFEWRQLFSRSDCLGVEAGVSDDKLIWKAEKDGEYYVKSVYRLCMEGLVDTSHL</sequence>
<organism evidence="2 4">
    <name type="scientific">Medicago truncatula</name>
    <name type="common">Barrel medic</name>
    <name type="synonym">Medicago tribuloides</name>
    <dbReference type="NCBI Taxonomy" id="3880"/>
    <lineage>
        <taxon>Eukaryota</taxon>
        <taxon>Viridiplantae</taxon>
        <taxon>Streptophyta</taxon>
        <taxon>Embryophyta</taxon>
        <taxon>Tracheophyta</taxon>
        <taxon>Spermatophyta</taxon>
        <taxon>Magnoliopsida</taxon>
        <taxon>eudicotyledons</taxon>
        <taxon>Gunneridae</taxon>
        <taxon>Pentapetalae</taxon>
        <taxon>rosids</taxon>
        <taxon>fabids</taxon>
        <taxon>Fabales</taxon>
        <taxon>Fabaceae</taxon>
        <taxon>Papilionoideae</taxon>
        <taxon>50 kb inversion clade</taxon>
        <taxon>NPAAA clade</taxon>
        <taxon>Hologalegina</taxon>
        <taxon>IRL clade</taxon>
        <taxon>Trifolieae</taxon>
        <taxon>Medicago</taxon>
    </lineage>
</organism>
<dbReference type="EMBL" id="CM001224">
    <property type="protein sequence ID" value="KEH19915.1"/>
    <property type="molecule type" value="Genomic_DNA"/>
</dbReference>
<evidence type="ECO:0000313" key="2">
    <source>
        <dbReference type="EMBL" id="KEH19915.1"/>
    </source>
</evidence>
<evidence type="ECO:0000256" key="1">
    <source>
        <dbReference type="SAM" id="Phobius"/>
    </source>
</evidence>
<keyword evidence="1 2" id="KW-0812">Transmembrane</keyword>
<dbReference type="AlphaFoldDB" id="A0A072U2D3"/>
<name>A0A072U2D3_MEDTR</name>
<feature type="transmembrane region" description="Helical" evidence="1">
    <location>
        <begin position="32"/>
        <end position="51"/>
    </location>
</feature>
<dbReference type="EnsemblPlants" id="KEH19915">
    <property type="protein sequence ID" value="KEH19915"/>
    <property type="gene ID" value="MTR_8g470980"/>
</dbReference>
<evidence type="ECO:0000313" key="4">
    <source>
        <dbReference type="Proteomes" id="UP000002051"/>
    </source>
</evidence>
<keyword evidence="1" id="KW-0472">Membrane</keyword>
<accession>A0A072U2D3</accession>
<evidence type="ECO:0000313" key="3">
    <source>
        <dbReference type="EnsemblPlants" id="KEH19915"/>
    </source>
</evidence>
<dbReference type="Proteomes" id="UP000002051">
    <property type="component" value="Chromosome 8"/>
</dbReference>
<reference evidence="2 4" key="2">
    <citation type="journal article" date="2014" name="BMC Genomics">
        <title>An improved genome release (version Mt4.0) for the model legume Medicago truncatula.</title>
        <authorList>
            <person name="Tang H."/>
            <person name="Krishnakumar V."/>
            <person name="Bidwell S."/>
            <person name="Rosen B."/>
            <person name="Chan A."/>
            <person name="Zhou S."/>
            <person name="Gentzbittel L."/>
            <person name="Childs K.L."/>
            <person name="Yandell M."/>
            <person name="Gundlach H."/>
            <person name="Mayer K.F."/>
            <person name="Schwartz D.C."/>
            <person name="Town C.D."/>
        </authorList>
    </citation>
    <scope>GENOME REANNOTATION</scope>
    <source>
        <strain evidence="2">A17</strain>
        <strain evidence="3 4">cv. Jemalong A17</strain>
    </source>
</reference>
<reference evidence="2 4" key="1">
    <citation type="journal article" date="2011" name="Nature">
        <title>The Medicago genome provides insight into the evolution of rhizobial symbioses.</title>
        <authorList>
            <person name="Young N.D."/>
            <person name="Debelle F."/>
            <person name="Oldroyd G.E."/>
            <person name="Geurts R."/>
            <person name="Cannon S.B."/>
            <person name="Udvardi M.K."/>
            <person name="Benedito V.A."/>
            <person name="Mayer K.F."/>
            <person name="Gouzy J."/>
            <person name="Schoof H."/>
            <person name="Van de Peer Y."/>
            <person name="Proost S."/>
            <person name="Cook D.R."/>
            <person name="Meyers B.C."/>
            <person name="Spannagl M."/>
            <person name="Cheung F."/>
            <person name="De Mita S."/>
            <person name="Krishnakumar V."/>
            <person name="Gundlach H."/>
            <person name="Zhou S."/>
            <person name="Mudge J."/>
            <person name="Bharti A.K."/>
            <person name="Murray J.D."/>
            <person name="Naoumkina M.A."/>
            <person name="Rosen B."/>
            <person name="Silverstein K.A."/>
            <person name="Tang H."/>
            <person name="Rombauts S."/>
            <person name="Zhao P.X."/>
            <person name="Zhou P."/>
            <person name="Barbe V."/>
            <person name="Bardou P."/>
            <person name="Bechner M."/>
            <person name="Bellec A."/>
            <person name="Berger A."/>
            <person name="Berges H."/>
            <person name="Bidwell S."/>
            <person name="Bisseling T."/>
            <person name="Choisne N."/>
            <person name="Couloux A."/>
            <person name="Denny R."/>
            <person name="Deshpande S."/>
            <person name="Dai X."/>
            <person name="Doyle J.J."/>
            <person name="Dudez A.M."/>
            <person name="Farmer A.D."/>
            <person name="Fouteau S."/>
            <person name="Franken C."/>
            <person name="Gibelin C."/>
            <person name="Gish J."/>
            <person name="Goldstein S."/>
            <person name="Gonzalez A.J."/>
            <person name="Green P.J."/>
            <person name="Hallab A."/>
            <person name="Hartog M."/>
            <person name="Hua A."/>
            <person name="Humphray S.J."/>
            <person name="Jeong D.H."/>
            <person name="Jing Y."/>
            <person name="Jocker A."/>
            <person name="Kenton S.M."/>
            <person name="Kim D.J."/>
            <person name="Klee K."/>
            <person name="Lai H."/>
            <person name="Lang C."/>
            <person name="Lin S."/>
            <person name="Macmil S.L."/>
            <person name="Magdelenat G."/>
            <person name="Matthews L."/>
            <person name="McCorrison J."/>
            <person name="Monaghan E.L."/>
            <person name="Mun J.H."/>
            <person name="Najar F.Z."/>
            <person name="Nicholson C."/>
            <person name="Noirot C."/>
            <person name="O'Bleness M."/>
            <person name="Paule C.R."/>
            <person name="Poulain J."/>
            <person name="Prion F."/>
            <person name="Qin B."/>
            <person name="Qu C."/>
            <person name="Retzel E.F."/>
            <person name="Riddle C."/>
            <person name="Sallet E."/>
            <person name="Samain S."/>
            <person name="Samson N."/>
            <person name="Sanders I."/>
            <person name="Saurat O."/>
            <person name="Scarpelli C."/>
            <person name="Schiex T."/>
            <person name="Segurens B."/>
            <person name="Severin A.J."/>
            <person name="Sherrier D.J."/>
            <person name="Shi R."/>
            <person name="Sims S."/>
            <person name="Singer S.R."/>
            <person name="Sinharoy S."/>
            <person name="Sterck L."/>
            <person name="Viollet A."/>
            <person name="Wang B.B."/>
            <person name="Wang K."/>
            <person name="Wang M."/>
            <person name="Wang X."/>
            <person name="Warfsmann J."/>
            <person name="Weissenbach J."/>
            <person name="White D.D."/>
            <person name="White J.D."/>
            <person name="Wiley G.B."/>
            <person name="Wincker P."/>
            <person name="Xing Y."/>
            <person name="Yang L."/>
            <person name="Yao Z."/>
            <person name="Ying F."/>
            <person name="Zhai J."/>
            <person name="Zhou L."/>
            <person name="Zuber A."/>
            <person name="Denarie J."/>
            <person name="Dixon R.A."/>
            <person name="May G.D."/>
            <person name="Schwartz D.C."/>
            <person name="Rogers J."/>
            <person name="Quetier F."/>
            <person name="Town C.D."/>
            <person name="Roe B.A."/>
        </authorList>
    </citation>
    <scope>NUCLEOTIDE SEQUENCE [LARGE SCALE GENOMIC DNA]</scope>
    <source>
        <strain evidence="2">A17</strain>
        <strain evidence="3 4">cv. Jemalong A17</strain>
    </source>
</reference>
<protein>
    <submittedName>
        <fullName evidence="2">Transmembrane protein, putative</fullName>
    </submittedName>
</protein>
<reference evidence="3" key="3">
    <citation type="submission" date="2015-04" db="UniProtKB">
        <authorList>
            <consortium name="EnsemblPlants"/>
        </authorList>
    </citation>
    <scope>IDENTIFICATION</scope>
    <source>
        <strain evidence="3">cv. Jemalong A17</strain>
    </source>
</reference>